<evidence type="ECO:0000313" key="1">
    <source>
        <dbReference type="EMBL" id="QHT96170.1"/>
    </source>
</evidence>
<reference evidence="1" key="1">
    <citation type="journal article" date="2020" name="Nature">
        <title>Giant virus diversity and host interactions through global metagenomics.</title>
        <authorList>
            <person name="Schulz F."/>
            <person name="Roux S."/>
            <person name="Paez-Espino D."/>
            <person name="Jungbluth S."/>
            <person name="Walsh D.A."/>
            <person name="Denef V.J."/>
            <person name="McMahon K.D."/>
            <person name="Konstantinidis K.T."/>
            <person name="Eloe-Fadrosh E.A."/>
            <person name="Kyrpides N.C."/>
            <person name="Woyke T."/>
        </authorList>
    </citation>
    <scope>NUCLEOTIDE SEQUENCE</scope>
    <source>
        <strain evidence="1">GVMAG-M-3300024302-11</strain>
    </source>
</reference>
<proteinExistence type="predicted"/>
<accession>A0A6C0IUE6</accession>
<organism evidence="1">
    <name type="scientific">viral metagenome</name>
    <dbReference type="NCBI Taxonomy" id="1070528"/>
    <lineage>
        <taxon>unclassified sequences</taxon>
        <taxon>metagenomes</taxon>
        <taxon>organismal metagenomes</taxon>
    </lineage>
</organism>
<evidence type="ECO:0008006" key="2">
    <source>
        <dbReference type="Google" id="ProtNLM"/>
    </source>
</evidence>
<dbReference type="AlphaFoldDB" id="A0A6C0IUE6"/>
<name>A0A6C0IUE6_9ZZZZ</name>
<protein>
    <recommendedName>
        <fullName evidence="2">XRN2-binding (XTBD) domain-containing protein</fullName>
    </recommendedName>
</protein>
<sequence length="68" mass="8291">MEITEDTIKKLDAESDKIYKERCDIIKVIDKDIDNLKESIRLSKIWTNFKYNKCQYTPEVYHMIKKYI</sequence>
<dbReference type="EMBL" id="MN740254">
    <property type="protein sequence ID" value="QHT96170.1"/>
    <property type="molecule type" value="Genomic_DNA"/>
</dbReference>